<dbReference type="AlphaFoldDB" id="A0A225D266"/>
<sequence>MAAHADVSLCPRADVQVGRAERADLLRPVWDGSRELRRVERPGPPGTPAELVAGGVRSTSG</sequence>
<evidence type="ECO:0000256" key="1">
    <source>
        <dbReference type="SAM" id="MobiDB-lite"/>
    </source>
</evidence>
<feature type="region of interest" description="Disordered" evidence="1">
    <location>
        <begin position="37"/>
        <end position="61"/>
    </location>
</feature>
<comment type="caution">
    <text evidence="2">The sequence shown here is derived from an EMBL/GenBank/DDBJ whole genome shotgun (WGS) entry which is preliminary data.</text>
</comment>
<dbReference type="Proteomes" id="UP000214646">
    <property type="component" value="Unassembled WGS sequence"/>
</dbReference>
<accession>A0A225D266</accession>
<organism evidence="2 3">
    <name type="scientific">Fimbriiglobus ruber</name>
    <dbReference type="NCBI Taxonomy" id="1908690"/>
    <lineage>
        <taxon>Bacteria</taxon>
        <taxon>Pseudomonadati</taxon>
        <taxon>Planctomycetota</taxon>
        <taxon>Planctomycetia</taxon>
        <taxon>Gemmatales</taxon>
        <taxon>Gemmataceae</taxon>
        <taxon>Fimbriiglobus</taxon>
    </lineage>
</organism>
<dbReference type="EMBL" id="NIDE01000017">
    <property type="protein sequence ID" value="OWK35671.1"/>
    <property type="molecule type" value="Genomic_DNA"/>
</dbReference>
<protein>
    <submittedName>
        <fullName evidence="2">Uncharacterized protein</fullName>
    </submittedName>
</protein>
<reference evidence="3" key="1">
    <citation type="submission" date="2017-06" db="EMBL/GenBank/DDBJ databases">
        <title>Genome analysis of Fimbriiglobus ruber SP5, the first member of the order Planctomycetales with confirmed chitinolytic capability.</title>
        <authorList>
            <person name="Ravin N.V."/>
            <person name="Rakitin A.L."/>
            <person name="Ivanova A.A."/>
            <person name="Beletsky A.V."/>
            <person name="Kulichevskaya I.S."/>
            <person name="Mardanov A.V."/>
            <person name="Dedysh S.N."/>
        </authorList>
    </citation>
    <scope>NUCLEOTIDE SEQUENCE [LARGE SCALE GENOMIC DNA]</scope>
    <source>
        <strain evidence="3">SP5</strain>
    </source>
</reference>
<gene>
    <name evidence="2" type="ORF">FRUB_08234</name>
</gene>
<proteinExistence type="predicted"/>
<evidence type="ECO:0000313" key="2">
    <source>
        <dbReference type="EMBL" id="OWK35671.1"/>
    </source>
</evidence>
<name>A0A225D266_9BACT</name>
<keyword evidence="3" id="KW-1185">Reference proteome</keyword>
<evidence type="ECO:0000313" key="3">
    <source>
        <dbReference type="Proteomes" id="UP000214646"/>
    </source>
</evidence>